<dbReference type="AlphaFoldDB" id="A0A1Y3ASW0"/>
<gene>
    <name evidence="1" type="ORF">BLA29_005586</name>
</gene>
<dbReference type="EMBL" id="MUJZ01064233">
    <property type="protein sequence ID" value="OTF70733.1"/>
    <property type="molecule type" value="Genomic_DNA"/>
</dbReference>
<organism evidence="1 2">
    <name type="scientific">Euroglyphus maynei</name>
    <name type="common">Mayne's house dust mite</name>
    <dbReference type="NCBI Taxonomy" id="6958"/>
    <lineage>
        <taxon>Eukaryota</taxon>
        <taxon>Metazoa</taxon>
        <taxon>Ecdysozoa</taxon>
        <taxon>Arthropoda</taxon>
        <taxon>Chelicerata</taxon>
        <taxon>Arachnida</taxon>
        <taxon>Acari</taxon>
        <taxon>Acariformes</taxon>
        <taxon>Sarcoptiformes</taxon>
        <taxon>Astigmata</taxon>
        <taxon>Psoroptidia</taxon>
        <taxon>Analgoidea</taxon>
        <taxon>Pyroglyphidae</taxon>
        <taxon>Pyroglyphinae</taxon>
        <taxon>Euroglyphus</taxon>
    </lineage>
</organism>
<comment type="caution">
    <text evidence="1">The sequence shown here is derived from an EMBL/GenBank/DDBJ whole genome shotgun (WGS) entry which is preliminary data.</text>
</comment>
<sequence>MLTPECDCTVKDEGGWEITCFLNGNDMNAYEDSLSTTNNHNLNENNKWLESEDGIEFDYGGEIPIAFIVKYDVQHQTLKIECDKGAPAFKPALFQ</sequence>
<keyword evidence="2" id="KW-1185">Reference proteome</keyword>
<evidence type="ECO:0000313" key="1">
    <source>
        <dbReference type="EMBL" id="OTF70733.1"/>
    </source>
</evidence>
<reference evidence="1 2" key="1">
    <citation type="submission" date="2017-03" db="EMBL/GenBank/DDBJ databases">
        <title>Genome Survey of Euroglyphus maynei.</title>
        <authorList>
            <person name="Arlian L.G."/>
            <person name="Morgan M.S."/>
            <person name="Rider S.D."/>
        </authorList>
    </citation>
    <scope>NUCLEOTIDE SEQUENCE [LARGE SCALE GENOMIC DNA]</scope>
    <source>
        <strain evidence="1">Arlian Lab</strain>
        <tissue evidence="1">Whole body</tissue>
    </source>
</reference>
<evidence type="ECO:0000313" key="2">
    <source>
        <dbReference type="Proteomes" id="UP000194236"/>
    </source>
</evidence>
<protein>
    <submittedName>
        <fullName evidence="1">Uncharacterized protein</fullName>
    </submittedName>
</protein>
<dbReference type="Proteomes" id="UP000194236">
    <property type="component" value="Unassembled WGS sequence"/>
</dbReference>
<accession>A0A1Y3ASW0</accession>
<proteinExistence type="predicted"/>
<name>A0A1Y3ASW0_EURMA</name>
<feature type="non-terminal residue" evidence="1">
    <location>
        <position position="95"/>
    </location>
</feature>